<accession>A0AAV7QH74</accession>
<name>A0AAV7QH74_PLEWA</name>
<sequence length="482" mass="54975">MANRLKKVIEKIVHPDQTCGIPGRQIAASMALVRDTIEYVKSRKVPTALVSLDQEKAFDRVSHEFMDRTLRALGLGDFFCDVVTAMYRDTSSTALVNGWRTDPFPVLHSIKELEKSLGRRQEQRINSAKSETLLLGHWTPTRDPLPFPIKQDFLKILGVWFGGKGAAEKSWEERLAKTKQKLGLRSLRKLTIEGKSLVLRNETLPVLLYVAQVWPVQPRTAKAITRMIFYFIWNSKMDRVKREVMFKTHDKGGKGVPDIANILRGTFVCHCVRNTLRAKDESHAGFLMARFFLLPTWRRLCWAEWDSAVPYNWETPWFYKEVEKFIKEHGPAAPAPTQWTPRIIHRQIRARDVSEPIGALPSATVDHVWRNVASKRLTNQHKDIAWMAIQGGLPVRAFMHARGLNRYKSCPRGCTADETTYHLFWECAYAQDLLKALSTELGNCLAVGKKETSTLGCRKMIHSLLRDYAALDGSDDDSGDET</sequence>
<evidence type="ECO:0000259" key="1">
    <source>
        <dbReference type="Pfam" id="PF13966"/>
    </source>
</evidence>
<evidence type="ECO:0000313" key="3">
    <source>
        <dbReference type="Proteomes" id="UP001066276"/>
    </source>
</evidence>
<keyword evidence="3" id="KW-1185">Reference proteome</keyword>
<dbReference type="EMBL" id="JANPWB010000010">
    <property type="protein sequence ID" value="KAJ1139769.1"/>
    <property type="molecule type" value="Genomic_DNA"/>
</dbReference>
<feature type="domain" description="Reverse transcriptase zinc-binding" evidence="1">
    <location>
        <begin position="366"/>
        <end position="432"/>
    </location>
</feature>
<dbReference type="PANTHER" id="PTHR31635">
    <property type="entry name" value="REVERSE TRANSCRIPTASE DOMAIN-CONTAINING PROTEIN-RELATED"/>
    <property type="match status" value="1"/>
</dbReference>
<gene>
    <name evidence="2" type="ORF">NDU88_006134</name>
</gene>
<protein>
    <recommendedName>
        <fullName evidence="1">Reverse transcriptase zinc-binding domain-containing protein</fullName>
    </recommendedName>
</protein>
<comment type="caution">
    <text evidence="2">The sequence shown here is derived from an EMBL/GenBank/DDBJ whole genome shotgun (WGS) entry which is preliminary data.</text>
</comment>
<dbReference type="InterPro" id="IPR026960">
    <property type="entry name" value="RVT-Znf"/>
</dbReference>
<dbReference type="Pfam" id="PF13966">
    <property type="entry name" value="zf-RVT"/>
    <property type="match status" value="1"/>
</dbReference>
<dbReference type="Proteomes" id="UP001066276">
    <property type="component" value="Chromosome 6"/>
</dbReference>
<organism evidence="2 3">
    <name type="scientific">Pleurodeles waltl</name>
    <name type="common">Iberian ribbed newt</name>
    <dbReference type="NCBI Taxonomy" id="8319"/>
    <lineage>
        <taxon>Eukaryota</taxon>
        <taxon>Metazoa</taxon>
        <taxon>Chordata</taxon>
        <taxon>Craniata</taxon>
        <taxon>Vertebrata</taxon>
        <taxon>Euteleostomi</taxon>
        <taxon>Amphibia</taxon>
        <taxon>Batrachia</taxon>
        <taxon>Caudata</taxon>
        <taxon>Salamandroidea</taxon>
        <taxon>Salamandridae</taxon>
        <taxon>Pleurodelinae</taxon>
        <taxon>Pleurodeles</taxon>
    </lineage>
</organism>
<evidence type="ECO:0000313" key="2">
    <source>
        <dbReference type="EMBL" id="KAJ1139769.1"/>
    </source>
</evidence>
<reference evidence="2" key="1">
    <citation type="journal article" date="2022" name="bioRxiv">
        <title>Sequencing and chromosome-scale assembly of the giantPleurodeles waltlgenome.</title>
        <authorList>
            <person name="Brown T."/>
            <person name="Elewa A."/>
            <person name="Iarovenko S."/>
            <person name="Subramanian E."/>
            <person name="Araus A.J."/>
            <person name="Petzold A."/>
            <person name="Susuki M."/>
            <person name="Suzuki K.-i.T."/>
            <person name="Hayashi T."/>
            <person name="Toyoda A."/>
            <person name="Oliveira C."/>
            <person name="Osipova E."/>
            <person name="Leigh N.D."/>
            <person name="Simon A."/>
            <person name="Yun M.H."/>
        </authorList>
    </citation>
    <scope>NUCLEOTIDE SEQUENCE</scope>
    <source>
        <strain evidence="2">20211129_DDA</strain>
        <tissue evidence="2">Liver</tissue>
    </source>
</reference>
<dbReference type="AlphaFoldDB" id="A0AAV7QH74"/>
<proteinExistence type="predicted"/>
<dbReference type="PANTHER" id="PTHR31635:SF196">
    <property type="entry name" value="REVERSE TRANSCRIPTASE DOMAIN-CONTAINING PROTEIN-RELATED"/>
    <property type="match status" value="1"/>
</dbReference>